<dbReference type="EMBL" id="QVQT01000006">
    <property type="protein sequence ID" value="RFU15307.1"/>
    <property type="molecule type" value="Genomic_DNA"/>
</dbReference>
<evidence type="ECO:0000313" key="7">
    <source>
        <dbReference type="EMBL" id="RFU15307.1"/>
    </source>
</evidence>
<dbReference type="NCBIfam" id="TIGR02603">
    <property type="entry name" value="CxxCH_TIGR02603"/>
    <property type="match status" value="1"/>
</dbReference>
<keyword evidence="5" id="KW-0732">Signal</keyword>
<feature type="domain" description="Cytochrome c" evidence="6">
    <location>
        <begin position="116"/>
        <end position="252"/>
    </location>
</feature>
<keyword evidence="1 4" id="KW-0349">Heme</keyword>
<evidence type="ECO:0000256" key="3">
    <source>
        <dbReference type="ARBA" id="ARBA00023004"/>
    </source>
</evidence>
<proteinExistence type="predicted"/>
<dbReference type="PROSITE" id="PS51007">
    <property type="entry name" value="CYTC"/>
    <property type="match status" value="2"/>
</dbReference>
<evidence type="ECO:0000256" key="4">
    <source>
        <dbReference type="PROSITE-ProRule" id="PRU00433"/>
    </source>
</evidence>
<dbReference type="InterPro" id="IPR036909">
    <property type="entry name" value="Cyt_c-like_dom_sf"/>
</dbReference>
<evidence type="ECO:0000256" key="5">
    <source>
        <dbReference type="SAM" id="SignalP"/>
    </source>
</evidence>
<dbReference type="GO" id="GO:0009055">
    <property type="term" value="F:electron transfer activity"/>
    <property type="evidence" value="ECO:0007669"/>
    <property type="project" value="InterPro"/>
</dbReference>
<feature type="chain" id="PRO_5016646045" description="Cytochrome c domain-containing protein" evidence="5">
    <location>
        <begin position="23"/>
        <end position="272"/>
    </location>
</feature>
<name>A0A372IK63_9BACT</name>
<feature type="signal peptide" evidence="5">
    <location>
        <begin position="1"/>
        <end position="22"/>
    </location>
</feature>
<organism evidence="7 8">
    <name type="scientific">Paracidobacterium acidisoli</name>
    <dbReference type="NCBI Taxonomy" id="2303751"/>
    <lineage>
        <taxon>Bacteria</taxon>
        <taxon>Pseudomonadati</taxon>
        <taxon>Acidobacteriota</taxon>
        <taxon>Terriglobia</taxon>
        <taxon>Terriglobales</taxon>
        <taxon>Acidobacteriaceae</taxon>
        <taxon>Paracidobacterium</taxon>
    </lineage>
</organism>
<evidence type="ECO:0000259" key="6">
    <source>
        <dbReference type="PROSITE" id="PS51007"/>
    </source>
</evidence>
<dbReference type="SUPFAM" id="SSF46626">
    <property type="entry name" value="Cytochrome c"/>
    <property type="match status" value="2"/>
</dbReference>
<sequence length="272" mass="28423">MFTRIHLGVFCSLTLLAGALSAQTTKDGAGALLFSQNCSACHGSDGRGGEHAPNIATRHDIVAASDAQLKGIVSHGIAEAGMPSFAHLGNEKVGQLVAYLRVLQGVGDTAHVELPGDPAAGEALFAGKASCASCHMMRGRGGFLGDDLSDYARGRAVDAVRTAIVSPDNGPESRGHLTSIALSDGTKYEGLLRAENNFHVVLQTRDGAFHSIPRECIATLNTGRQTLMPQDYGKTLTPKELNDLVSYLIKSASLMGPAPAGTHSDSDDDDDQ</sequence>
<keyword evidence="2 4" id="KW-0479">Metal-binding</keyword>
<feature type="domain" description="Cytochrome c" evidence="6">
    <location>
        <begin position="25"/>
        <end position="104"/>
    </location>
</feature>
<dbReference type="Pfam" id="PF13442">
    <property type="entry name" value="Cytochrome_CBB3"/>
    <property type="match status" value="1"/>
</dbReference>
<evidence type="ECO:0000256" key="1">
    <source>
        <dbReference type="ARBA" id="ARBA00022617"/>
    </source>
</evidence>
<dbReference type="PANTHER" id="PTHR33546">
    <property type="entry name" value="LARGE, MULTIFUNCTIONAL SECRETED PROTEIN-RELATED"/>
    <property type="match status" value="1"/>
</dbReference>
<dbReference type="Proteomes" id="UP000264702">
    <property type="component" value="Unassembled WGS sequence"/>
</dbReference>
<dbReference type="PANTHER" id="PTHR33546:SF1">
    <property type="entry name" value="LARGE, MULTIFUNCTIONAL SECRETED PROTEIN"/>
    <property type="match status" value="1"/>
</dbReference>
<evidence type="ECO:0000256" key="2">
    <source>
        <dbReference type="ARBA" id="ARBA00022723"/>
    </source>
</evidence>
<dbReference type="AlphaFoldDB" id="A0A372IK63"/>
<dbReference type="OrthoDB" id="111549at2"/>
<accession>A0A372IK63</accession>
<comment type="caution">
    <text evidence="7">The sequence shown here is derived from an EMBL/GenBank/DDBJ whole genome shotgun (WGS) entry which is preliminary data.</text>
</comment>
<gene>
    <name evidence="7" type="ORF">D0Y96_16630</name>
</gene>
<dbReference type="GO" id="GO:0020037">
    <property type="term" value="F:heme binding"/>
    <property type="evidence" value="ECO:0007669"/>
    <property type="project" value="InterPro"/>
</dbReference>
<evidence type="ECO:0000313" key="8">
    <source>
        <dbReference type="Proteomes" id="UP000264702"/>
    </source>
</evidence>
<keyword evidence="3 4" id="KW-0408">Iron</keyword>
<dbReference type="Gene3D" id="1.10.760.10">
    <property type="entry name" value="Cytochrome c-like domain"/>
    <property type="match status" value="2"/>
</dbReference>
<dbReference type="InterPro" id="IPR009056">
    <property type="entry name" value="Cyt_c-like_dom"/>
</dbReference>
<dbReference type="InterPro" id="IPR013427">
    <property type="entry name" value="Haem-bd_dom_put"/>
</dbReference>
<keyword evidence="8" id="KW-1185">Reference proteome</keyword>
<protein>
    <recommendedName>
        <fullName evidence="6">Cytochrome c domain-containing protein</fullName>
    </recommendedName>
</protein>
<dbReference type="GO" id="GO:0046872">
    <property type="term" value="F:metal ion binding"/>
    <property type="evidence" value="ECO:0007669"/>
    <property type="project" value="UniProtKB-KW"/>
</dbReference>
<reference evidence="7 8" key="1">
    <citation type="submission" date="2018-08" db="EMBL/GenBank/DDBJ databases">
        <title>Acidipila sp. 4G-K13, an acidobacterium isolated from forest soil.</title>
        <authorList>
            <person name="Gao Z.-H."/>
            <person name="Qiu L.-H."/>
        </authorList>
    </citation>
    <scope>NUCLEOTIDE SEQUENCE [LARGE SCALE GENOMIC DNA]</scope>
    <source>
        <strain evidence="7 8">4G-K13</strain>
    </source>
</reference>